<dbReference type="PANTHER" id="PTHR11815">
    <property type="entry name" value="SUCCINYL-COA SYNTHETASE BETA CHAIN"/>
    <property type="match status" value="1"/>
</dbReference>
<dbReference type="Gene3D" id="3.30.1490.20">
    <property type="entry name" value="ATP-grasp fold, A domain"/>
    <property type="match status" value="1"/>
</dbReference>
<dbReference type="GO" id="GO:0005524">
    <property type="term" value="F:ATP binding"/>
    <property type="evidence" value="ECO:0007669"/>
    <property type="project" value="UniProtKB-UniRule"/>
</dbReference>
<dbReference type="Pfam" id="PF00549">
    <property type="entry name" value="Ligase_CoA"/>
    <property type="match status" value="1"/>
</dbReference>
<dbReference type="EMBL" id="LFWA01000008">
    <property type="protein sequence ID" value="KTW29975.1"/>
    <property type="molecule type" value="Genomic_DNA"/>
</dbReference>
<dbReference type="GO" id="GO:0000287">
    <property type="term" value="F:magnesium ion binding"/>
    <property type="evidence" value="ECO:0007669"/>
    <property type="project" value="UniProtKB-UniRule"/>
</dbReference>
<dbReference type="PROSITE" id="PS01217">
    <property type="entry name" value="SUCCINYL_COA_LIG_3"/>
    <property type="match status" value="1"/>
</dbReference>
<dbReference type="GO" id="GO:0006104">
    <property type="term" value="P:succinyl-CoA metabolic process"/>
    <property type="evidence" value="ECO:0007669"/>
    <property type="project" value="EnsemblFungi"/>
</dbReference>
<evidence type="ECO:0000256" key="7">
    <source>
        <dbReference type="ARBA" id="ARBA00022842"/>
    </source>
</evidence>
<feature type="domain" description="ATP-citrate synthase/succinyl-CoA ligase C-terminal" evidence="12">
    <location>
        <begin position="297"/>
        <end position="413"/>
    </location>
</feature>
<evidence type="ECO:0000259" key="12">
    <source>
        <dbReference type="Pfam" id="PF00549"/>
    </source>
</evidence>
<keyword evidence="3 10" id="KW-0436">Ligase</keyword>
<evidence type="ECO:0000256" key="9">
    <source>
        <dbReference type="ARBA" id="ARBA00063570"/>
    </source>
</evidence>
<comment type="subunit">
    <text evidence="9">Heterodimer of an alpha and a beta subunit. The beta subunit determines specificity for GTP.</text>
</comment>
<evidence type="ECO:0000256" key="11">
    <source>
        <dbReference type="RuleBase" id="RU361258"/>
    </source>
</evidence>
<dbReference type="AlphaFoldDB" id="A0A0W4ZNM3"/>
<keyword evidence="5 10" id="KW-0547">Nucleotide-binding</keyword>
<dbReference type="OrthoDB" id="1552at2759"/>
<dbReference type="HAMAP" id="MF_00558">
    <property type="entry name" value="Succ_CoA_beta"/>
    <property type="match status" value="1"/>
</dbReference>
<comment type="pathway">
    <text evidence="1 10">Carbohydrate metabolism; tricarboxylic acid cycle; succinate from succinyl-CoA (ligase route): step 1/1.</text>
</comment>
<dbReference type="GO" id="GO:0004775">
    <property type="term" value="F:succinate-CoA ligase (ADP-forming) activity"/>
    <property type="evidence" value="ECO:0007669"/>
    <property type="project" value="UniProtKB-UniRule"/>
</dbReference>
<keyword evidence="8" id="KW-0809">Transit peptide</keyword>
<keyword evidence="4 10" id="KW-0479">Metal-binding</keyword>
<dbReference type="EC" id="6.2.1.5" evidence="10"/>
<keyword evidence="2 10" id="KW-0816">Tricarboxylic acid cycle</keyword>
<evidence type="ECO:0000256" key="1">
    <source>
        <dbReference type="ARBA" id="ARBA00005064"/>
    </source>
</evidence>
<feature type="binding site" evidence="10">
    <location>
        <begin position="81"/>
        <end position="83"/>
    </location>
    <ligand>
        <name>ATP</name>
        <dbReference type="ChEBI" id="CHEBI:30616"/>
    </ligand>
</feature>
<dbReference type="PANTHER" id="PTHR11815:SF1">
    <property type="entry name" value="SUCCINATE--COA LIGASE [ADP-FORMING] SUBUNIT BETA, MITOCHONDRIAL"/>
    <property type="match status" value="1"/>
</dbReference>
<evidence type="ECO:0000256" key="10">
    <source>
        <dbReference type="HAMAP-Rule" id="MF_03219"/>
    </source>
</evidence>
<dbReference type="Gene3D" id="3.40.50.261">
    <property type="entry name" value="Succinyl-CoA synthetase domains"/>
    <property type="match status" value="1"/>
</dbReference>
<dbReference type="SUPFAM" id="SSF56059">
    <property type="entry name" value="Glutathione synthetase ATP-binding domain-like"/>
    <property type="match status" value="1"/>
</dbReference>
<comment type="catalytic activity">
    <reaction evidence="10">
        <text>succinate + ATP + CoA = succinyl-CoA + ADP + phosphate</text>
        <dbReference type="Rhea" id="RHEA:17661"/>
        <dbReference type="ChEBI" id="CHEBI:30031"/>
        <dbReference type="ChEBI" id="CHEBI:30616"/>
        <dbReference type="ChEBI" id="CHEBI:43474"/>
        <dbReference type="ChEBI" id="CHEBI:57287"/>
        <dbReference type="ChEBI" id="CHEBI:57292"/>
        <dbReference type="ChEBI" id="CHEBI:456216"/>
        <dbReference type="EC" id="6.2.1.5"/>
    </reaction>
</comment>
<dbReference type="GeneID" id="28940437"/>
<evidence type="ECO:0000256" key="4">
    <source>
        <dbReference type="ARBA" id="ARBA00022723"/>
    </source>
</evidence>
<dbReference type="NCBIfam" id="TIGR01016">
    <property type="entry name" value="sucCoAbeta"/>
    <property type="match status" value="1"/>
</dbReference>
<dbReference type="InterPro" id="IPR005809">
    <property type="entry name" value="Succ_CoA_ligase-like_bsu"/>
</dbReference>
<dbReference type="VEuPathDB" id="FungiDB:T551_01919"/>
<organism evidence="14 15">
    <name type="scientific">Pneumocystis jirovecii (strain RU7)</name>
    <name type="common">Human pneumocystis pneumonia agent</name>
    <dbReference type="NCBI Taxonomy" id="1408657"/>
    <lineage>
        <taxon>Eukaryota</taxon>
        <taxon>Fungi</taxon>
        <taxon>Dikarya</taxon>
        <taxon>Ascomycota</taxon>
        <taxon>Taphrinomycotina</taxon>
        <taxon>Pneumocystomycetes</taxon>
        <taxon>Pneumocystaceae</taxon>
        <taxon>Pneumocystis</taxon>
    </lineage>
</organism>
<evidence type="ECO:0000256" key="2">
    <source>
        <dbReference type="ARBA" id="ARBA00022532"/>
    </source>
</evidence>
<dbReference type="NCBIfam" id="NF001913">
    <property type="entry name" value="PRK00696.1"/>
    <property type="match status" value="1"/>
</dbReference>
<dbReference type="InterPro" id="IPR013815">
    <property type="entry name" value="ATP_grasp_subdomain_1"/>
</dbReference>
<dbReference type="GO" id="GO:0005739">
    <property type="term" value="C:mitochondrion"/>
    <property type="evidence" value="ECO:0007669"/>
    <property type="project" value="UniProtKB-SubCell"/>
</dbReference>
<comment type="caution">
    <text evidence="14">The sequence shown here is derived from an EMBL/GenBank/DDBJ whole genome shotgun (WGS) entry which is preliminary data.</text>
</comment>
<dbReference type="FunFam" id="3.40.50.261:FF:000001">
    <property type="entry name" value="Succinate--CoA ligase [ADP-forming] subunit beta"/>
    <property type="match status" value="1"/>
</dbReference>
<dbReference type="InterPro" id="IPR017866">
    <property type="entry name" value="Succ-CoA_synthase_bsu_CS"/>
</dbReference>
<feature type="binding site" evidence="10">
    <location>
        <position position="248"/>
    </location>
    <ligand>
        <name>Mg(2+)</name>
        <dbReference type="ChEBI" id="CHEBI:18420"/>
    </ligand>
</feature>
<dbReference type="InterPro" id="IPR016102">
    <property type="entry name" value="Succinyl-CoA_synth-like"/>
</dbReference>
<comment type="cofactor">
    <cofactor evidence="10">
        <name>Mg(2+)</name>
        <dbReference type="ChEBI" id="CHEBI:18420"/>
    </cofactor>
    <text evidence="10">Binds 1 Mg(2+) ion per subunit.</text>
</comment>
<keyword evidence="7 10" id="KW-0460">Magnesium</keyword>
<reference evidence="15" key="1">
    <citation type="journal article" date="2016" name="Nat. Commun.">
        <title>Genome analysis of three Pneumocystis species reveals adaptation mechanisms to life exclusively in mammalian hosts.</title>
        <authorList>
            <person name="Ma L."/>
            <person name="Chen Z."/>
            <person name="Huang D.W."/>
            <person name="Kutty G."/>
            <person name="Ishihara M."/>
            <person name="Wang H."/>
            <person name="Abouelleil A."/>
            <person name="Bishop L."/>
            <person name="Davey E."/>
            <person name="Deng R."/>
            <person name="Deng X."/>
            <person name="Fan L."/>
            <person name="Fantoni G."/>
            <person name="Fitzgerald M."/>
            <person name="Gogineni E."/>
            <person name="Goldberg J.M."/>
            <person name="Handley G."/>
            <person name="Hu X."/>
            <person name="Huber C."/>
            <person name="Jiao X."/>
            <person name="Jones K."/>
            <person name="Levin J.Z."/>
            <person name="Liu Y."/>
            <person name="Macdonald P."/>
            <person name="Melnikov A."/>
            <person name="Raley C."/>
            <person name="Sassi M."/>
            <person name="Sherman B.T."/>
            <person name="Song X."/>
            <person name="Sykes S."/>
            <person name="Tran B."/>
            <person name="Walsh L."/>
            <person name="Xia Y."/>
            <person name="Yang J."/>
            <person name="Young S."/>
            <person name="Zeng Q."/>
            <person name="Zheng X."/>
            <person name="Stephens R."/>
            <person name="Nusbaum C."/>
            <person name="Birren B.W."/>
            <person name="Azadi P."/>
            <person name="Lempicki R.A."/>
            <person name="Cuomo C.A."/>
            <person name="Kovacs J.A."/>
        </authorList>
    </citation>
    <scope>NUCLEOTIDE SEQUENCE [LARGE SCALE GENOMIC DNA]</scope>
    <source>
        <strain evidence="15">RU7</strain>
    </source>
</reference>
<evidence type="ECO:0000256" key="5">
    <source>
        <dbReference type="ARBA" id="ARBA00022741"/>
    </source>
</evidence>
<accession>A0A0W4ZNM3</accession>
<keyword evidence="6 10" id="KW-0067">ATP-binding</keyword>
<evidence type="ECO:0000313" key="14">
    <source>
        <dbReference type="EMBL" id="KTW29975.1"/>
    </source>
</evidence>
<keyword evidence="15" id="KW-1185">Reference proteome</keyword>
<dbReference type="FunFam" id="3.30.1490.20:FF:000004">
    <property type="entry name" value="Succinate--CoA ligase [ADP-forming] subunit beta, mitochondrial"/>
    <property type="match status" value="1"/>
</dbReference>
<evidence type="ECO:0000256" key="8">
    <source>
        <dbReference type="ARBA" id="ARBA00022946"/>
    </source>
</evidence>
<evidence type="ECO:0000256" key="6">
    <source>
        <dbReference type="ARBA" id="ARBA00022840"/>
    </source>
</evidence>
<dbReference type="STRING" id="1408657.A0A0W4ZNM3"/>
<comment type="function">
    <text evidence="10">Succinyl-CoA synthetase functions in the citric acid cycle (TCA), coupling the hydrolysis of succinyl-CoA to the synthesis of ATP and thus represents the only step of substrate-level phosphorylation in the TCA. The beta subunit provides nucleotide specificity of the enzyme and binds the substrate succinate, while the binding sites for coenzyme A and phosphate are found in the alpha subunit.</text>
</comment>
<proteinExistence type="inferred from homology"/>
<dbReference type="SUPFAM" id="SSF52210">
    <property type="entry name" value="Succinyl-CoA synthetase domains"/>
    <property type="match status" value="1"/>
</dbReference>
<protein>
    <recommendedName>
        <fullName evidence="10">Succinate--CoA ligase [ADP-forming] subunit beta, mitochondrial</fullName>
        <ecNumber evidence="10">6.2.1.5</ecNumber>
    </recommendedName>
    <alternativeName>
        <fullName evidence="10">Succinyl-CoA synthetase beta chain</fullName>
        <shortName evidence="10">SCS-beta</shortName>
    </alternativeName>
</protein>
<comment type="subcellular location">
    <subcellularLocation>
        <location evidence="10">Mitochondrion</location>
    </subcellularLocation>
</comment>
<dbReference type="GO" id="GO:0006099">
    <property type="term" value="P:tricarboxylic acid cycle"/>
    <property type="evidence" value="ECO:0007669"/>
    <property type="project" value="UniProtKB-UniRule"/>
</dbReference>
<dbReference type="UniPathway" id="UPA00223">
    <property type="reaction ID" value="UER00999"/>
</dbReference>
<keyword evidence="10" id="KW-0496">Mitochondrion</keyword>
<gene>
    <name evidence="14" type="ORF">T551_01919</name>
</gene>
<feature type="binding site" evidence="10">
    <location>
        <position position="299"/>
    </location>
    <ligand>
        <name>substrate</name>
        <note>ligand shared with subunit alpha</note>
    </ligand>
</feature>
<dbReference type="InterPro" id="IPR005811">
    <property type="entry name" value="SUCC_ACL_C"/>
</dbReference>
<dbReference type="PIRSF" id="PIRSF001554">
    <property type="entry name" value="SucCS_beta"/>
    <property type="match status" value="1"/>
</dbReference>
<comment type="similarity">
    <text evidence="10 11">Belongs to the succinate/malate CoA ligase beta subunit family.</text>
</comment>
<evidence type="ECO:0000259" key="13">
    <source>
        <dbReference type="Pfam" id="PF08442"/>
    </source>
</evidence>
<evidence type="ECO:0000313" key="15">
    <source>
        <dbReference type="Proteomes" id="UP000053447"/>
    </source>
</evidence>
<feature type="binding site" evidence="10">
    <location>
        <position position="142"/>
    </location>
    <ligand>
        <name>ATP</name>
        <dbReference type="ChEBI" id="CHEBI:30616"/>
    </ligand>
</feature>
<feature type="binding site" evidence="10">
    <location>
        <begin position="356"/>
        <end position="358"/>
    </location>
    <ligand>
        <name>substrate</name>
        <note>ligand shared with subunit alpha</note>
    </ligand>
</feature>
<name>A0A0W4ZNM3_PNEJ7</name>
<dbReference type="RefSeq" id="XP_018229536.1">
    <property type="nucleotide sequence ID" value="XM_018374182.1"/>
</dbReference>
<sequence length="438" mass="48388">MLKYVFRSNFLRINRIPANTFVIQQKRNLSIHEYLSANLLKDYGINVPSGKVARTSQEAIQIARELGVDDLVIKAQVLSGGRGKGVFNSGLKGGVKTAFSPEDIGYYADQMLGNVLVTKQTGSVGKICNAVYICERKYARKEFYFAILMDRTSQGPIIIASSQGGVDIETVAKENPDLILKVPIDITKGVSKDTAFFIVEKLGFSPRCHDKAIDMILKLYKLFIEKDATQIEINPLSESVDYEILAMDAKFNFDDNAEFRQADIFSLRDKSQEDPDEIKATENGLNFIKLNGSIGCLVNGAGLAMATMDIIKLNGGEPANFLDVGGSASPESIREAFDLITKDPRVTTIFVNIFGGIVKCDDIARGLISVMKNMNLNIPVVARLQGTNYEEAQKIINNSGLRFFCFIDLDEAAYKACHFSKIVSLSKDIDVDVSFRSF</sequence>
<evidence type="ECO:0000256" key="3">
    <source>
        <dbReference type="ARBA" id="ARBA00022598"/>
    </source>
</evidence>
<feature type="binding site" evidence="10">
    <location>
        <position position="234"/>
    </location>
    <ligand>
        <name>Mg(2+)</name>
        <dbReference type="ChEBI" id="CHEBI:18420"/>
    </ligand>
</feature>
<dbReference type="GO" id="GO:0042709">
    <property type="term" value="C:succinate-CoA ligase complex"/>
    <property type="evidence" value="ECO:0007669"/>
    <property type="project" value="TreeGrafter"/>
</dbReference>
<dbReference type="FunFam" id="3.30.470.20:FF:000002">
    <property type="entry name" value="Succinate--CoA ligase [ADP-forming] subunit beta"/>
    <property type="match status" value="1"/>
</dbReference>
<dbReference type="Pfam" id="PF08442">
    <property type="entry name" value="ATP-grasp_2"/>
    <property type="match status" value="1"/>
</dbReference>
<feature type="binding site" evidence="10">
    <location>
        <position position="74"/>
    </location>
    <ligand>
        <name>ATP</name>
        <dbReference type="ChEBI" id="CHEBI:30616"/>
    </ligand>
</feature>
<dbReference type="Proteomes" id="UP000053447">
    <property type="component" value="Unassembled WGS sequence"/>
</dbReference>
<feature type="domain" description="ATP-grasp fold succinyl-CoA synthetase-type" evidence="13">
    <location>
        <begin position="31"/>
        <end position="237"/>
    </location>
</feature>
<dbReference type="InterPro" id="IPR013650">
    <property type="entry name" value="ATP-grasp_succ-CoA_synth-type"/>
</dbReference>
<dbReference type="Gene3D" id="3.30.470.20">
    <property type="entry name" value="ATP-grasp fold, B domain"/>
    <property type="match status" value="1"/>
</dbReference>